<dbReference type="Gene3D" id="3.40.190.170">
    <property type="entry name" value="Bacterial extracellular solute-binding protein, family 7"/>
    <property type="match status" value="1"/>
</dbReference>
<dbReference type="InterPro" id="IPR018389">
    <property type="entry name" value="DctP_fam"/>
</dbReference>
<name>A0A545TYF4_9PROT</name>
<protein>
    <submittedName>
        <fullName evidence="3">TRAP transporter substrate-binding protein</fullName>
    </submittedName>
</protein>
<gene>
    <name evidence="3" type="ORF">FKG95_08390</name>
</gene>
<dbReference type="GO" id="GO:0055085">
    <property type="term" value="P:transmembrane transport"/>
    <property type="evidence" value="ECO:0007669"/>
    <property type="project" value="InterPro"/>
</dbReference>
<dbReference type="NCBIfam" id="NF037995">
    <property type="entry name" value="TRAP_S1"/>
    <property type="match status" value="1"/>
</dbReference>
<proteinExistence type="predicted"/>
<dbReference type="PANTHER" id="PTHR33376">
    <property type="match status" value="1"/>
</dbReference>
<feature type="chain" id="PRO_5021761923" evidence="2">
    <location>
        <begin position="33"/>
        <end position="334"/>
    </location>
</feature>
<dbReference type="PROSITE" id="PS51318">
    <property type="entry name" value="TAT"/>
    <property type="match status" value="1"/>
</dbReference>
<evidence type="ECO:0000256" key="2">
    <source>
        <dbReference type="SAM" id="SignalP"/>
    </source>
</evidence>
<dbReference type="InterPro" id="IPR038404">
    <property type="entry name" value="TRAP_DctP_sf"/>
</dbReference>
<dbReference type="GO" id="GO:0030288">
    <property type="term" value="C:outer membrane-bounded periplasmic space"/>
    <property type="evidence" value="ECO:0007669"/>
    <property type="project" value="InterPro"/>
</dbReference>
<dbReference type="Pfam" id="PF03480">
    <property type="entry name" value="DctP"/>
    <property type="match status" value="1"/>
</dbReference>
<sequence length="334" mass="35904">MGIGKTGRRAAIGTVVALALALPALSAAPAKAADWRAWNIHVEDYPVSHGMEAFMKDVTEKTDGRLTGKIFHAGVLGSQPDAIEQVRLGAIDFGVFSLGPMGQAVPETNVVSLPFIFKSIDQMYRLMDGEAGEAIGAGLEKKGIVALGWYDAGARSFYNSKKPINAPADVEGMKVRVMNNDLFVGMIESLGGNATPMAFAEVYQSLKTGVVDGAENNPPSYESTNHFEVAKFYSISEHLIIPECLCMSKKTWDGLSAEDQAVVKAAGKASADLQRKLWQEREAKSMEAVLAGGTQVNKIADKAPFQNAMSAVYDSFLEKNPDLTDLVNLIRNAE</sequence>
<dbReference type="PIRSF" id="PIRSF006470">
    <property type="entry name" value="DctB"/>
    <property type="match status" value="1"/>
</dbReference>
<organism evidence="3 4">
    <name type="scientific">Denitrobaculum tricleocarpae</name>
    <dbReference type="NCBI Taxonomy" id="2591009"/>
    <lineage>
        <taxon>Bacteria</taxon>
        <taxon>Pseudomonadati</taxon>
        <taxon>Pseudomonadota</taxon>
        <taxon>Alphaproteobacteria</taxon>
        <taxon>Rhodospirillales</taxon>
        <taxon>Rhodospirillaceae</taxon>
        <taxon>Denitrobaculum</taxon>
    </lineage>
</organism>
<dbReference type="GO" id="GO:0030246">
    <property type="term" value="F:carbohydrate binding"/>
    <property type="evidence" value="ECO:0007669"/>
    <property type="project" value="TreeGrafter"/>
</dbReference>
<evidence type="ECO:0000313" key="3">
    <source>
        <dbReference type="EMBL" id="TQV82227.1"/>
    </source>
</evidence>
<dbReference type="CDD" id="cd13671">
    <property type="entry name" value="PBP2_TRAP_SBP_like_3"/>
    <property type="match status" value="1"/>
</dbReference>
<dbReference type="AlphaFoldDB" id="A0A545TYF4"/>
<dbReference type="NCBIfam" id="TIGR00787">
    <property type="entry name" value="dctP"/>
    <property type="match status" value="1"/>
</dbReference>
<evidence type="ECO:0000313" key="4">
    <source>
        <dbReference type="Proteomes" id="UP000315252"/>
    </source>
</evidence>
<dbReference type="InterPro" id="IPR006311">
    <property type="entry name" value="TAT_signal"/>
</dbReference>
<accession>A0A545TYF4</accession>
<feature type="signal peptide" evidence="2">
    <location>
        <begin position="1"/>
        <end position="32"/>
    </location>
</feature>
<dbReference type="EMBL" id="VHSH01000002">
    <property type="protein sequence ID" value="TQV82227.1"/>
    <property type="molecule type" value="Genomic_DNA"/>
</dbReference>
<comment type="caution">
    <text evidence="3">The sequence shown here is derived from an EMBL/GenBank/DDBJ whole genome shotgun (WGS) entry which is preliminary data.</text>
</comment>
<keyword evidence="4" id="KW-1185">Reference proteome</keyword>
<dbReference type="PANTHER" id="PTHR33376:SF2">
    <property type="entry name" value="DICARBOXYLATE-BINDING PERIPLASMIC PROTEIN"/>
    <property type="match status" value="1"/>
</dbReference>
<evidence type="ECO:0000256" key="1">
    <source>
        <dbReference type="ARBA" id="ARBA00022729"/>
    </source>
</evidence>
<dbReference type="Proteomes" id="UP000315252">
    <property type="component" value="Unassembled WGS sequence"/>
</dbReference>
<reference evidence="3 4" key="1">
    <citation type="submission" date="2019-06" db="EMBL/GenBank/DDBJ databases">
        <title>Whole genome sequence for Rhodospirillaceae sp. R148.</title>
        <authorList>
            <person name="Wang G."/>
        </authorList>
    </citation>
    <scope>NUCLEOTIDE SEQUENCE [LARGE SCALE GENOMIC DNA]</scope>
    <source>
        <strain evidence="3 4">R148</strain>
    </source>
</reference>
<dbReference type="OrthoDB" id="7375081at2"/>
<keyword evidence="1 2" id="KW-0732">Signal</keyword>
<dbReference type="RefSeq" id="WP_142895857.1">
    <property type="nucleotide sequence ID" value="NZ_ML660053.1"/>
</dbReference>
<dbReference type="InterPro" id="IPR004682">
    <property type="entry name" value="TRAP_DctP"/>
</dbReference>